<evidence type="ECO:0000313" key="5">
    <source>
        <dbReference type="EMBL" id="ASP38724.1"/>
    </source>
</evidence>
<evidence type="ECO:0000256" key="2">
    <source>
        <dbReference type="ARBA" id="ARBA00023223"/>
    </source>
</evidence>
<dbReference type="KEGG" id="bsan:CHH28_08540"/>
<dbReference type="OrthoDB" id="9806195at2"/>
<dbReference type="Gene3D" id="3.40.50.80">
    <property type="entry name" value="Nucleotide-binding domain of ferredoxin-NADP reductase (FNR) module"/>
    <property type="match status" value="1"/>
</dbReference>
<dbReference type="AlphaFoldDB" id="A0A222FJQ2"/>
<keyword evidence="6" id="KW-1185">Reference proteome</keyword>
<dbReference type="SUPFAM" id="SSF63380">
    <property type="entry name" value="Riboflavin synthase domain-like"/>
    <property type="match status" value="1"/>
</dbReference>
<comment type="similarity">
    <text evidence="3">Belongs to the Fre/LuxG FAD/NAD(P) flavoprotein oxidoreductase family.</text>
</comment>
<dbReference type="InterPro" id="IPR017927">
    <property type="entry name" value="FAD-bd_FR_type"/>
</dbReference>
<organism evidence="5 6">
    <name type="scientific">Bacterioplanes sanyensis</name>
    <dbReference type="NCBI Taxonomy" id="1249553"/>
    <lineage>
        <taxon>Bacteria</taxon>
        <taxon>Pseudomonadati</taxon>
        <taxon>Pseudomonadota</taxon>
        <taxon>Gammaproteobacteria</taxon>
        <taxon>Oceanospirillales</taxon>
        <taxon>Oceanospirillaceae</taxon>
        <taxon>Bacterioplanes</taxon>
    </lineage>
</organism>
<reference evidence="5 6" key="1">
    <citation type="submission" date="2017-07" db="EMBL/GenBank/DDBJ databases">
        <title>Annotated genome sequence of Bacterioplanes sanyensis isolated from Red Sea.</title>
        <authorList>
            <person name="Rehman Z.U."/>
        </authorList>
    </citation>
    <scope>NUCLEOTIDE SEQUENCE [LARGE SCALE GENOMIC DNA]</scope>
    <source>
        <strain evidence="5 6">NV9</strain>
    </source>
</reference>
<dbReference type="PRINTS" id="PR00410">
    <property type="entry name" value="PHEHYDRXLASE"/>
</dbReference>
<name>A0A222FJQ2_9GAMM</name>
<keyword evidence="1" id="KW-0560">Oxidoreductase</keyword>
<proteinExistence type="inferred from homology"/>
<dbReference type="GO" id="GO:0008218">
    <property type="term" value="P:bioluminescence"/>
    <property type="evidence" value="ECO:0007669"/>
    <property type="project" value="UniProtKB-KW"/>
</dbReference>
<dbReference type="GO" id="GO:0016491">
    <property type="term" value="F:oxidoreductase activity"/>
    <property type="evidence" value="ECO:0007669"/>
    <property type="project" value="UniProtKB-KW"/>
</dbReference>
<evidence type="ECO:0000256" key="1">
    <source>
        <dbReference type="ARBA" id="ARBA00023002"/>
    </source>
</evidence>
<accession>A0A222FJQ2</accession>
<dbReference type="Gene3D" id="2.40.30.10">
    <property type="entry name" value="Translation factors"/>
    <property type="match status" value="1"/>
</dbReference>
<keyword evidence="2" id="KW-0455">Luminescence</keyword>
<protein>
    <submittedName>
        <fullName evidence="5">NAD(P)H-flavin reductase</fullName>
    </submittedName>
</protein>
<feature type="domain" description="FAD-binding FR-type" evidence="4">
    <location>
        <begin position="11"/>
        <end position="120"/>
    </location>
</feature>
<dbReference type="PANTHER" id="PTHR47354">
    <property type="entry name" value="NADH OXIDOREDUCTASE HCR"/>
    <property type="match status" value="1"/>
</dbReference>
<dbReference type="Pfam" id="PF00175">
    <property type="entry name" value="NAD_binding_1"/>
    <property type="match status" value="1"/>
</dbReference>
<gene>
    <name evidence="5" type="ORF">CHH28_08540</name>
</gene>
<evidence type="ECO:0000259" key="4">
    <source>
        <dbReference type="PROSITE" id="PS51384"/>
    </source>
</evidence>
<dbReference type="InterPro" id="IPR050415">
    <property type="entry name" value="MRET"/>
</dbReference>
<dbReference type="PANTHER" id="PTHR47354:SF7">
    <property type="entry name" value="NAD(P)H-FLAVIN REDUCTASE"/>
    <property type="match status" value="1"/>
</dbReference>
<dbReference type="InterPro" id="IPR001433">
    <property type="entry name" value="OxRdtase_FAD/NAD-bd"/>
</dbReference>
<dbReference type="SUPFAM" id="SSF52343">
    <property type="entry name" value="Ferredoxin reductase-like, C-terminal NADP-linked domain"/>
    <property type="match status" value="1"/>
</dbReference>
<dbReference type="PROSITE" id="PS51384">
    <property type="entry name" value="FAD_FR"/>
    <property type="match status" value="1"/>
</dbReference>
<evidence type="ECO:0000313" key="6">
    <source>
        <dbReference type="Proteomes" id="UP000202440"/>
    </source>
</evidence>
<dbReference type="InterPro" id="IPR039261">
    <property type="entry name" value="FNR_nucleotide-bd"/>
</dbReference>
<dbReference type="InterPro" id="IPR017938">
    <property type="entry name" value="Riboflavin_synthase-like_b-brl"/>
</dbReference>
<evidence type="ECO:0000256" key="3">
    <source>
        <dbReference type="ARBA" id="ARBA00038177"/>
    </source>
</evidence>
<sequence length="261" mass="28605">MGRSIVGNETSIALTCSVVAVTDLSVNTVQVSLQAADDVAVSYLAGQYLKLELPLDGDGAVTPLFYSIANRPNPMNPGSLEIFIYNGSELASRIIQYLRQLTGSHEQVTVTLPMGKAYLQTDLEKSHLLVAAGSGIAKIRCIAAEIVARSSNAQVDIYWSNRLAEDFYLLDEFRQLAEQYPNLSFTPILESVASGWAGRTGYIYRVIEQDFDSLHSTRTYLCGSPNMVYGTIDQLSMLGLSEDSCYSDVFEYAPRQQSVAV</sequence>
<dbReference type="Proteomes" id="UP000202440">
    <property type="component" value="Chromosome"/>
</dbReference>
<dbReference type="EMBL" id="CP022530">
    <property type="protein sequence ID" value="ASP38724.1"/>
    <property type="molecule type" value="Genomic_DNA"/>
</dbReference>